<evidence type="ECO:0008006" key="4">
    <source>
        <dbReference type="Google" id="ProtNLM"/>
    </source>
</evidence>
<name>A0ABN9SRR2_9DINO</name>
<feature type="transmembrane region" description="Helical" evidence="1">
    <location>
        <begin position="106"/>
        <end position="130"/>
    </location>
</feature>
<keyword evidence="1" id="KW-0472">Membrane</keyword>
<keyword evidence="1" id="KW-1133">Transmembrane helix</keyword>
<dbReference type="Proteomes" id="UP001189429">
    <property type="component" value="Unassembled WGS sequence"/>
</dbReference>
<organism evidence="2 3">
    <name type="scientific">Prorocentrum cordatum</name>
    <dbReference type="NCBI Taxonomy" id="2364126"/>
    <lineage>
        <taxon>Eukaryota</taxon>
        <taxon>Sar</taxon>
        <taxon>Alveolata</taxon>
        <taxon>Dinophyceae</taxon>
        <taxon>Prorocentrales</taxon>
        <taxon>Prorocentraceae</taxon>
        <taxon>Prorocentrum</taxon>
    </lineage>
</organism>
<evidence type="ECO:0000313" key="3">
    <source>
        <dbReference type="Proteomes" id="UP001189429"/>
    </source>
</evidence>
<comment type="caution">
    <text evidence="2">The sequence shown here is derived from an EMBL/GenBank/DDBJ whole genome shotgun (WGS) entry which is preliminary data.</text>
</comment>
<proteinExistence type="predicted"/>
<evidence type="ECO:0000256" key="1">
    <source>
        <dbReference type="SAM" id="Phobius"/>
    </source>
</evidence>
<keyword evidence="3" id="KW-1185">Reference proteome</keyword>
<sequence>MGVIAGTAELSGADDSLKTGRATAEDYLCDVAQMALQKIVEGGCGVAEVSCVYKMEGACDDWCTPSTQCGYIQDNPFMKFHDFSCSGRVSSDYVGYTVQCHPEFTVLGVLALVAVAVSALACCGGCFQFCRRRSRRRRGDY</sequence>
<gene>
    <name evidence="2" type="ORF">PCOR1329_LOCUS31980</name>
</gene>
<reference evidence="2" key="1">
    <citation type="submission" date="2023-10" db="EMBL/GenBank/DDBJ databases">
        <authorList>
            <person name="Chen Y."/>
            <person name="Shah S."/>
            <person name="Dougan E. K."/>
            <person name="Thang M."/>
            <person name="Chan C."/>
        </authorList>
    </citation>
    <scope>NUCLEOTIDE SEQUENCE [LARGE SCALE GENOMIC DNA]</scope>
</reference>
<evidence type="ECO:0000313" key="2">
    <source>
        <dbReference type="EMBL" id="CAK0834596.1"/>
    </source>
</evidence>
<dbReference type="EMBL" id="CAUYUJ010012781">
    <property type="protein sequence ID" value="CAK0834596.1"/>
    <property type="molecule type" value="Genomic_DNA"/>
</dbReference>
<keyword evidence="1" id="KW-0812">Transmembrane</keyword>
<protein>
    <recommendedName>
        <fullName evidence="4">Subtilisin</fullName>
    </recommendedName>
</protein>
<accession>A0ABN9SRR2</accession>